<feature type="compositionally biased region" description="Basic and acidic residues" evidence="1">
    <location>
        <begin position="47"/>
        <end position="62"/>
    </location>
</feature>
<gene>
    <name evidence="2" type="ORF">SAMN05444128_1495</name>
</gene>
<dbReference type="Proteomes" id="UP000187181">
    <property type="component" value="Unassembled WGS sequence"/>
</dbReference>
<proteinExistence type="predicted"/>
<name>A0A1R3X474_9BACT</name>
<evidence type="ECO:0000256" key="1">
    <source>
        <dbReference type="SAM" id="MobiDB-lite"/>
    </source>
</evidence>
<dbReference type="OrthoDB" id="882412at2"/>
<sequence>MATRDEDIQNTPNRPKNINEEHRKGQTMGNKPDPSAKRNVGQGGALERGDQKDSLENLHIRGNETTGYGANNPKSTEEFAQGPGFEYEGSDTAMDDDVNGIRSRQQPFGGDDTEQNDSDQSRI</sequence>
<feature type="region of interest" description="Disordered" evidence="1">
    <location>
        <begin position="1"/>
        <end position="123"/>
    </location>
</feature>
<protein>
    <submittedName>
        <fullName evidence="2">Uncharacterized protein</fullName>
    </submittedName>
</protein>
<dbReference type="AlphaFoldDB" id="A0A1R3X474"/>
<reference evidence="3" key="1">
    <citation type="submission" date="2017-01" db="EMBL/GenBank/DDBJ databases">
        <authorList>
            <person name="Varghese N."/>
            <person name="Submissions S."/>
        </authorList>
    </citation>
    <scope>NUCLEOTIDE SEQUENCE [LARGE SCALE GENOMIC DNA]</scope>
    <source>
        <strain evidence="3">LP100</strain>
    </source>
</reference>
<keyword evidence="3" id="KW-1185">Reference proteome</keyword>
<organism evidence="2 3">
    <name type="scientific">Pontibacter indicus</name>
    <dbReference type="NCBI Taxonomy" id="1317125"/>
    <lineage>
        <taxon>Bacteria</taxon>
        <taxon>Pseudomonadati</taxon>
        <taxon>Bacteroidota</taxon>
        <taxon>Cytophagia</taxon>
        <taxon>Cytophagales</taxon>
        <taxon>Hymenobacteraceae</taxon>
        <taxon>Pontibacter</taxon>
    </lineage>
</organism>
<dbReference type="EMBL" id="FTPP01000001">
    <property type="protein sequence ID" value="SIT85139.1"/>
    <property type="molecule type" value="Genomic_DNA"/>
</dbReference>
<dbReference type="RefSeq" id="WP_076667069.1">
    <property type="nucleotide sequence ID" value="NZ_FTPP01000001.1"/>
</dbReference>
<evidence type="ECO:0000313" key="2">
    <source>
        <dbReference type="EMBL" id="SIT85139.1"/>
    </source>
</evidence>
<evidence type="ECO:0000313" key="3">
    <source>
        <dbReference type="Proteomes" id="UP000187181"/>
    </source>
</evidence>
<feature type="compositionally biased region" description="Polar residues" evidence="1">
    <location>
        <begin position="63"/>
        <end position="74"/>
    </location>
</feature>
<accession>A0A1R3X474</accession>